<gene>
    <name evidence="2" type="ORF">PACLA_8A080763</name>
</gene>
<dbReference type="SUPFAM" id="SSF56672">
    <property type="entry name" value="DNA/RNA polymerases"/>
    <property type="match status" value="1"/>
</dbReference>
<dbReference type="InterPro" id="IPR043502">
    <property type="entry name" value="DNA/RNA_pol_sf"/>
</dbReference>
<evidence type="ECO:0000313" key="3">
    <source>
        <dbReference type="Proteomes" id="UP001152795"/>
    </source>
</evidence>
<dbReference type="SUPFAM" id="SSF56219">
    <property type="entry name" value="DNase I-like"/>
    <property type="match status" value="1"/>
</dbReference>
<proteinExistence type="predicted"/>
<dbReference type="EMBL" id="CACRXK020006019">
    <property type="protein sequence ID" value="CAB4008098.1"/>
    <property type="molecule type" value="Genomic_DNA"/>
</dbReference>
<evidence type="ECO:0000313" key="2">
    <source>
        <dbReference type="EMBL" id="CAB4008098.1"/>
    </source>
</evidence>
<dbReference type="PANTHER" id="PTHR47510">
    <property type="entry name" value="REVERSE TRANSCRIPTASE DOMAIN-CONTAINING PROTEIN"/>
    <property type="match status" value="1"/>
</dbReference>
<name>A0A7D9IJ36_PARCT</name>
<protein>
    <submittedName>
        <fullName evidence="2">Uncharacterized protein</fullName>
    </submittedName>
</protein>
<dbReference type="OrthoDB" id="412006at2759"/>
<keyword evidence="3" id="KW-1185">Reference proteome</keyword>
<dbReference type="Gene3D" id="3.60.10.10">
    <property type="entry name" value="Endonuclease/exonuclease/phosphatase"/>
    <property type="match status" value="1"/>
</dbReference>
<feature type="region of interest" description="Disordered" evidence="1">
    <location>
        <begin position="415"/>
        <end position="446"/>
    </location>
</feature>
<dbReference type="AlphaFoldDB" id="A0A7D9IJ36"/>
<feature type="compositionally biased region" description="Polar residues" evidence="1">
    <location>
        <begin position="415"/>
        <end position="434"/>
    </location>
</feature>
<reference evidence="2" key="1">
    <citation type="submission" date="2020-04" db="EMBL/GenBank/DDBJ databases">
        <authorList>
            <person name="Alioto T."/>
            <person name="Alioto T."/>
            <person name="Gomez Garrido J."/>
        </authorList>
    </citation>
    <scope>NUCLEOTIDE SEQUENCE</scope>
    <source>
        <strain evidence="2">A484AB</strain>
    </source>
</reference>
<feature type="non-terminal residue" evidence="2">
    <location>
        <position position="1"/>
    </location>
</feature>
<accession>A0A7D9IJ36</accession>
<sequence>MYNIVPTKKQLKVPCTGDLDVLVLFTKASLLIPRVGSLDMIDNTCNKLILFTAGITADHTVPQKMQKININIQYITHNKTSWLQCVYQQKEKSNQTKARPIKRKIQEAINCSVYFYKSIFTCSLSGPTYSRRTGLSGKRVHVHAYMENAYMENAYMENAYMENAYMENASLAGRTIDKSAVNLSGQLEVNFFNVVSKYIEYIEYNKNNNRIRWTGDFEKLKNFVSNLFGNDGKWSSPGGSAKSFRNDRLTITWYANKKSLLFQCELGDKLKDLVINLCRNKTQIHESEPNENRIVDRLLNEFCDVKTKVHQLSAVMNNLSKDMAMVTNYIKSQGFGSKSAKCSVAVQTDLYPAKDSTNQTRFNRICTEIADIQKNQKEITQHVNCKLDSDAYLIENEKLIDQIQALNSEMENYKANPNTVGKSLGDNKSAQQHKNSNRTKEAPRRIQRSFNAIDIGQGRTKSGSRINQQNPGFRITSNMKDQANWYRTEVNVNKCHVPETWLKESVSDSVIDIPNFTLLRRDRSSQNHGGVCAYIRESQYKYKPVTYHPPGADGKLFLDHLFQTLTLVESKYPNCGIIITGDFNRLNVTRLLNHFRLKQIVKIPTRNDATLDLILTNMHKFYNPPQGYPGFGLSDHNTIVATGKIAVQKNNTKKSITIRDQRKSLFQEVVHSGLDTIMPEKQIRIHPADAPWMNQKLKSLIFKRQKAFNAHGVHSPQFKYYRNCVNRERKVCRAKYYESNIKQLKGEVPRKWWDEVKRLSGIKSAGTNLSHQINVEGFTNLPPHEQANTINTAFLAPLAEYRISEPLEHLPLEDPPKFLEVTEERVQKVLAKLNPHKAPGPDNLPNWIFKEYSYLLALPVMKIINASYYEQQLPTIWKKANVSPLPKKKPVTILEKDLRPISLTPCISKVAEEFIVEDYVKPAILDIIDASQYGAIPNSSTTMALISMLHHWFINTDGNGATIRTILFDYRKAFDFIDHTILVKKLERREQYQVILNGRQKSHVRSVTDYALLMVCRSFSNLAICLDAALNLLSEQMFPTASSIALTRTSFIALLTFNSDQLGSYNSVSANHGMMGQLVKGRAPPLEAVKPYCEELEAVKPVKLSLLKKRGVALPQTLHD</sequence>
<evidence type="ECO:0000256" key="1">
    <source>
        <dbReference type="SAM" id="MobiDB-lite"/>
    </source>
</evidence>
<dbReference type="Proteomes" id="UP001152795">
    <property type="component" value="Unassembled WGS sequence"/>
</dbReference>
<dbReference type="InterPro" id="IPR036691">
    <property type="entry name" value="Endo/exonu/phosph_ase_sf"/>
</dbReference>
<comment type="caution">
    <text evidence="2">The sequence shown here is derived from an EMBL/GenBank/DDBJ whole genome shotgun (WGS) entry which is preliminary data.</text>
</comment>
<organism evidence="2 3">
    <name type="scientific">Paramuricea clavata</name>
    <name type="common">Red gorgonian</name>
    <name type="synonym">Violescent sea-whip</name>
    <dbReference type="NCBI Taxonomy" id="317549"/>
    <lineage>
        <taxon>Eukaryota</taxon>
        <taxon>Metazoa</taxon>
        <taxon>Cnidaria</taxon>
        <taxon>Anthozoa</taxon>
        <taxon>Octocorallia</taxon>
        <taxon>Malacalcyonacea</taxon>
        <taxon>Plexauridae</taxon>
        <taxon>Paramuricea</taxon>
    </lineage>
</organism>
<dbReference type="PANTHER" id="PTHR47510:SF3">
    <property type="entry name" value="ENDO_EXONUCLEASE_PHOSPHATASE DOMAIN-CONTAINING PROTEIN"/>
    <property type="match status" value="1"/>
</dbReference>